<evidence type="ECO:0000313" key="4">
    <source>
        <dbReference type="Proteomes" id="UP000076023"/>
    </source>
</evidence>
<keyword evidence="2" id="KW-0472">Membrane</keyword>
<feature type="transmembrane region" description="Helical" evidence="2">
    <location>
        <begin position="43"/>
        <end position="66"/>
    </location>
</feature>
<reference evidence="4" key="1">
    <citation type="journal article" date="2017" name="Genome Announc.">
        <title>Draft Genome Sequence of Terrimicrobium sacchariphilum NM-5T, a Facultative Anaerobic Soil Bacterium of the Class Spartobacteria.</title>
        <authorList>
            <person name="Qiu Y.L."/>
            <person name="Tourlousse D.M."/>
            <person name="Matsuura N."/>
            <person name="Ohashi A."/>
            <person name="Sekiguchi Y."/>
        </authorList>
    </citation>
    <scope>NUCLEOTIDE SEQUENCE [LARGE SCALE GENOMIC DNA]</scope>
    <source>
        <strain evidence="4">NM-5</strain>
    </source>
</reference>
<dbReference type="OrthoDB" id="5363112at2"/>
<accession>A0A146GBK9</accession>
<dbReference type="AlphaFoldDB" id="A0A146GBK9"/>
<dbReference type="InParanoid" id="A0A146GBK9"/>
<evidence type="ECO:0000256" key="2">
    <source>
        <dbReference type="SAM" id="Phobius"/>
    </source>
</evidence>
<sequence>MTPEQALFVYPGCRKCYLLHKNRTFRGPSGFNRSEEMSKFRRFVTSGVGLTFLVVGATGVLFQFFFKTRPLVQIHAWLGVAMVAVALIHILQNWRSMLSHLRDWRVYSLLIPAGLAIWYVSQHSHRERHRESTGRGPRSEERTEGDRRNASMEFRRGSQGILTKLADAHAAPLASAFEKDFSTITATMKSAGLRIGSDQETISEIARQNHKSPEEILAYFVQ</sequence>
<feature type="compositionally biased region" description="Basic and acidic residues" evidence="1">
    <location>
        <begin position="129"/>
        <end position="152"/>
    </location>
</feature>
<feature type="transmembrane region" description="Helical" evidence="2">
    <location>
        <begin position="104"/>
        <end position="121"/>
    </location>
</feature>
<evidence type="ECO:0000256" key="1">
    <source>
        <dbReference type="SAM" id="MobiDB-lite"/>
    </source>
</evidence>
<organism evidence="3 4">
    <name type="scientific">Terrimicrobium sacchariphilum</name>
    <dbReference type="NCBI Taxonomy" id="690879"/>
    <lineage>
        <taxon>Bacteria</taxon>
        <taxon>Pseudomonadati</taxon>
        <taxon>Verrucomicrobiota</taxon>
        <taxon>Terrimicrobiia</taxon>
        <taxon>Terrimicrobiales</taxon>
        <taxon>Terrimicrobiaceae</taxon>
        <taxon>Terrimicrobium</taxon>
    </lineage>
</organism>
<comment type="caution">
    <text evidence="3">The sequence shown here is derived from an EMBL/GenBank/DDBJ whole genome shotgun (WGS) entry which is preliminary data.</text>
</comment>
<keyword evidence="2" id="KW-0812">Transmembrane</keyword>
<protein>
    <recommendedName>
        <fullName evidence="5">DUF4405 domain-containing protein</fullName>
    </recommendedName>
</protein>
<evidence type="ECO:0000313" key="3">
    <source>
        <dbReference type="EMBL" id="GAT34582.1"/>
    </source>
</evidence>
<gene>
    <name evidence="3" type="ORF">TSACC_23013</name>
</gene>
<name>A0A146GBK9_TERSA</name>
<keyword evidence="4" id="KW-1185">Reference proteome</keyword>
<keyword evidence="2" id="KW-1133">Transmembrane helix</keyword>
<evidence type="ECO:0008006" key="5">
    <source>
        <dbReference type="Google" id="ProtNLM"/>
    </source>
</evidence>
<dbReference type="STRING" id="690879.TSACC_23013"/>
<dbReference type="Proteomes" id="UP000076023">
    <property type="component" value="Unassembled WGS sequence"/>
</dbReference>
<feature type="region of interest" description="Disordered" evidence="1">
    <location>
        <begin position="127"/>
        <end position="152"/>
    </location>
</feature>
<feature type="transmembrane region" description="Helical" evidence="2">
    <location>
        <begin position="72"/>
        <end position="92"/>
    </location>
</feature>
<proteinExistence type="predicted"/>
<dbReference type="EMBL" id="BDCO01000002">
    <property type="protein sequence ID" value="GAT34582.1"/>
    <property type="molecule type" value="Genomic_DNA"/>
</dbReference>